<sequence>MTKSFVLEKNMTIVSKAHITGAVVNLIERTVEAYNYKVIDKTERSVLFEPYGTQPVTRSNSAYYLQCGVFNLLNNANVLTVQLKYSISFWGEFLLFVLMIVGVLLVGYPVFLFSIIIFISISKRLKRIKTQAQEMLLDITNKVEYLDSKL</sequence>
<organism evidence="2 3">
    <name type="scientific">Mucilaginibacter straminoryzae</name>
    <dbReference type="NCBI Taxonomy" id="2932774"/>
    <lineage>
        <taxon>Bacteria</taxon>
        <taxon>Pseudomonadati</taxon>
        <taxon>Bacteroidota</taxon>
        <taxon>Sphingobacteriia</taxon>
        <taxon>Sphingobacteriales</taxon>
        <taxon>Sphingobacteriaceae</taxon>
        <taxon>Mucilaginibacter</taxon>
    </lineage>
</organism>
<dbReference type="AlphaFoldDB" id="A0A9X2BAL5"/>
<keyword evidence="1" id="KW-1133">Transmembrane helix</keyword>
<dbReference type="Proteomes" id="UP001139450">
    <property type="component" value="Unassembled WGS sequence"/>
</dbReference>
<name>A0A9X2BAL5_9SPHI</name>
<protein>
    <submittedName>
        <fullName evidence="2">Uncharacterized protein</fullName>
    </submittedName>
</protein>
<comment type="caution">
    <text evidence="2">The sequence shown here is derived from an EMBL/GenBank/DDBJ whole genome shotgun (WGS) entry which is preliminary data.</text>
</comment>
<keyword evidence="1" id="KW-0472">Membrane</keyword>
<evidence type="ECO:0000313" key="2">
    <source>
        <dbReference type="EMBL" id="MCJ8211994.1"/>
    </source>
</evidence>
<evidence type="ECO:0000256" key="1">
    <source>
        <dbReference type="SAM" id="Phobius"/>
    </source>
</evidence>
<keyword evidence="1" id="KW-0812">Transmembrane</keyword>
<feature type="transmembrane region" description="Helical" evidence="1">
    <location>
        <begin position="93"/>
        <end position="119"/>
    </location>
</feature>
<evidence type="ECO:0000313" key="3">
    <source>
        <dbReference type="Proteomes" id="UP001139450"/>
    </source>
</evidence>
<dbReference type="EMBL" id="JALJEJ010000015">
    <property type="protein sequence ID" value="MCJ8211994.1"/>
    <property type="molecule type" value="Genomic_DNA"/>
</dbReference>
<dbReference type="RefSeq" id="WP_245133141.1">
    <property type="nucleotide sequence ID" value="NZ_JALJEJ010000015.1"/>
</dbReference>
<gene>
    <name evidence="2" type="ORF">MUY27_19910</name>
</gene>
<proteinExistence type="predicted"/>
<reference evidence="2" key="1">
    <citation type="submission" date="2022-04" db="EMBL/GenBank/DDBJ databases">
        <title>Mucilaginibacter sp. RS28 isolated from freshwater.</title>
        <authorList>
            <person name="Ko S.-R."/>
        </authorList>
    </citation>
    <scope>NUCLEOTIDE SEQUENCE</scope>
    <source>
        <strain evidence="2">RS28</strain>
    </source>
</reference>
<accession>A0A9X2BAL5</accession>
<keyword evidence="3" id="KW-1185">Reference proteome</keyword>